<evidence type="ECO:0000256" key="14">
    <source>
        <dbReference type="RuleBase" id="RU000483"/>
    </source>
</evidence>
<dbReference type="STRING" id="1842532.A7E78_10225"/>
<keyword evidence="16" id="KW-1185">Reference proteome</keyword>
<dbReference type="InterPro" id="IPR000568">
    <property type="entry name" value="ATP_synth_F0_asu"/>
</dbReference>
<feature type="transmembrane region" description="Helical" evidence="13">
    <location>
        <begin position="148"/>
        <end position="169"/>
    </location>
</feature>
<keyword evidence="8 13" id="KW-0375">Hydrogen ion transport</keyword>
<dbReference type="GO" id="GO:0005886">
    <property type="term" value="C:plasma membrane"/>
    <property type="evidence" value="ECO:0007669"/>
    <property type="project" value="UniProtKB-SubCell"/>
</dbReference>
<comment type="similarity">
    <text evidence="2 13 14">Belongs to the ATPase A chain family.</text>
</comment>
<feature type="transmembrane region" description="Helical" evidence="13">
    <location>
        <begin position="181"/>
        <end position="201"/>
    </location>
</feature>
<keyword evidence="4 13" id="KW-1003">Cell membrane</keyword>
<evidence type="ECO:0000256" key="8">
    <source>
        <dbReference type="ARBA" id="ARBA00022781"/>
    </source>
</evidence>
<name>A0A1L3GQG6_9BACT</name>
<evidence type="ECO:0000256" key="9">
    <source>
        <dbReference type="ARBA" id="ARBA00022989"/>
    </source>
</evidence>
<evidence type="ECO:0000256" key="13">
    <source>
        <dbReference type="HAMAP-Rule" id="MF_01393"/>
    </source>
</evidence>
<keyword evidence="6 13" id="KW-0138">CF(0)</keyword>
<keyword evidence="12 13" id="KW-0066">ATP synthesis</keyword>
<dbReference type="AlphaFoldDB" id="A0A1L3GQG6"/>
<dbReference type="OrthoDB" id="9789241at2"/>
<dbReference type="GO" id="GO:0046933">
    <property type="term" value="F:proton-transporting ATP synthase activity, rotational mechanism"/>
    <property type="evidence" value="ECO:0007669"/>
    <property type="project" value="UniProtKB-UniRule"/>
</dbReference>
<dbReference type="GO" id="GO:0042777">
    <property type="term" value="P:proton motive force-driven plasma membrane ATP synthesis"/>
    <property type="evidence" value="ECO:0007669"/>
    <property type="project" value="TreeGrafter"/>
</dbReference>
<evidence type="ECO:0000256" key="7">
    <source>
        <dbReference type="ARBA" id="ARBA00022692"/>
    </source>
</evidence>
<dbReference type="InterPro" id="IPR045082">
    <property type="entry name" value="ATP_syn_F0_a_bact/chloroplast"/>
</dbReference>
<dbReference type="PROSITE" id="PS00449">
    <property type="entry name" value="ATPASE_A"/>
    <property type="match status" value="1"/>
</dbReference>
<protein>
    <recommendedName>
        <fullName evidence="13 14">ATP synthase subunit a</fullName>
    </recommendedName>
    <alternativeName>
        <fullName evidence="13">ATP synthase F0 sector subunit a</fullName>
    </alternativeName>
    <alternativeName>
        <fullName evidence="13">F-ATPase subunit 6</fullName>
    </alternativeName>
</protein>
<dbReference type="NCBIfam" id="TIGR01131">
    <property type="entry name" value="ATP_synt_6_or_A"/>
    <property type="match status" value="1"/>
</dbReference>
<dbReference type="SUPFAM" id="SSF81336">
    <property type="entry name" value="F1F0 ATP synthase subunit A"/>
    <property type="match status" value="1"/>
</dbReference>
<dbReference type="KEGG" id="pef:A7E78_10225"/>
<dbReference type="Gene3D" id="1.20.120.220">
    <property type="entry name" value="ATP synthase, F0 complex, subunit A"/>
    <property type="match status" value="1"/>
</dbReference>
<dbReference type="GO" id="GO:0045259">
    <property type="term" value="C:proton-transporting ATP synthase complex"/>
    <property type="evidence" value="ECO:0007669"/>
    <property type="project" value="UniProtKB-KW"/>
</dbReference>
<keyword evidence="3 13" id="KW-0813">Transport</keyword>
<feature type="transmembrane region" description="Helical" evidence="13">
    <location>
        <begin position="119"/>
        <end position="136"/>
    </location>
</feature>
<accession>A0A1L3GQG6</accession>
<dbReference type="PANTHER" id="PTHR42823:SF3">
    <property type="entry name" value="ATP SYNTHASE SUBUNIT A, CHLOROPLASTIC"/>
    <property type="match status" value="1"/>
</dbReference>
<feature type="transmembrane region" description="Helical" evidence="13">
    <location>
        <begin position="86"/>
        <end position="107"/>
    </location>
</feature>
<evidence type="ECO:0000256" key="5">
    <source>
        <dbReference type="ARBA" id="ARBA00022519"/>
    </source>
</evidence>
<feature type="transmembrane region" description="Helical" evidence="13">
    <location>
        <begin position="29"/>
        <end position="50"/>
    </location>
</feature>
<evidence type="ECO:0000256" key="3">
    <source>
        <dbReference type="ARBA" id="ARBA00022448"/>
    </source>
</evidence>
<evidence type="ECO:0000313" key="16">
    <source>
        <dbReference type="Proteomes" id="UP000182517"/>
    </source>
</evidence>
<dbReference type="InterPro" id="IPR023011">
    <property type="entry name" value="ATP_synth_F0_asu_AS"/>
</dbReference>
<keyword evidence="7 13" id="KW-0812">Transmembrane</keyword>
<dbReference type="EMBL" id="CP015519">
    <property type="protein sequence ID" value="APG28189.1"/>
    <property type="molecule type" value="Genomic_DNA"/>
</dbReference>
<evidence type="ECO:0000256" key="12">
    <source>
        <dbReference type="ARBA" id="ARBA00023310"/>
    </source>
</evidence>
<dbReference type="CDD" id="cd00310">
    <property type="entry name" value="ATP-synt_Fo_a_6"/>
    <property type="match status" value="1"/>
</dbReference>
<evidence type="ECO:0000256" key="10">
    <source>
        <dbReference type="ARBA" id="ARBA00023065"/>
    </source>
</evidence>
<gene>
    <name evidence="13" type="primary">atpB</name>
    <name evidence="15" type="ORF">A7E78_10225</name>
</gene>
<dbReference type="FunFam" id="1.20.120.220:FF:000006">
    <property type="entry name" value="ATP synthase subunit a"/>
    <property type="match status" value="1"/>
</dbReference>
<dbReference type="InterPro" id="IPR035908">
    <property type="entry name" value="F0_ATP_A_sf"/>
</dbReference>
<comment type="function">
    <text evidence="13 14">Key component of the proton channel; it plays a direct role in the translocation of protons across the membrane.</text>
</comment>
<evidence type="ECO:0000256" key="11">
    <source>
        <dbReference type="ARBA" id="ARBA00023136"/>
    </source>
</evidence>
<dbReference type="Pfam" id="PF00119">
    <property type="entry name" value="ATP-synt_A"/>
    <property type="match status" value="1"/>
</dbReference>
<feature type="transmembrane region" description="Helical" evidence="13">
    <location>
        <begin position="208"/>
        <end position="228"/>
    </location>
</feature>
<sequence length="234" mass="26260">MTHPFLFFQWLVEKLKFGYTSEQLADFGYFNHVTYAWATMAILILAGFLASRRLQKDPKGFQNFMEVVLEQIERLIGETMGSEGRAFFPVVATLALFILVSNLIALIPGFMPPTANPNTNLALALVVFLLTHAIGFKKHGLSYIKHFTGPIWWLIPLMLPIEIIGHLARPVSLTLRLFGNMYGHEVVLMVFLSLAPAIVPIPMMLMGILVAFIQAFVFTLLSMIYFAGALEEAH</sequence>
<reference evidence="15 16" key="1">
    <citation type="journal article" date="2017" name="Genome Announc.">
        <title>Complete Genome Sequences of Two Acetylene-Fermenting Pelobacter acetylenicus Strains.</title>
        <authorList>
            <person name="Sutton J.M."/>
            <person name="Baesman S.M."/>
            <person name="Fierst J.L."/>
            <person name="Poret-Peterson A.T."/>
            <person name="Oremland R.S."/>
            <person name="Dunlap D.S."/>
            <person name="Akob D.M."/>
        </authorList>
    </citation>
    <scope>NUCLEOTIDE SEQUENCE [LARGE SCALE GENOMIC DNA]</scope>
    <source>
        <strain evidence="15 16">SFB93</strain>
    </source>
</reference>
<evidence type="ECO:0000256" key="6">
    <source>
        <dbReference type="ARBA" id="ARBA00022547"/>
    </source>
</evidence>
<evidence type="ECO:0000256" key="2">
    <source>
        <dbReference type="ARBA" id="ARBA00006810"/>
    </source>
</evidence>
<keyword evidence="11 13" id="KW-0472">Membrane</keyword>
<dbReference type="RefSeq" id="WP_072284151.1">
    <property type="nucleotide sequence ID" value="NZ_CP015519.1"/>
</dbReference>
<dbReference type="PANTHER" id="PTHR42823">
    <property type="entry name" value="ATP SYNTHASE SUBUNIT A, CHLOROPLASTIC"/>
    <property type="match status" value="1"/>
</dbReference>
<evidence type="ECO:0000313" key="15">
    <source>
        <dbReference type="EMBL" id="APG28189.1"/>
    </source>
</evidence>
<comment type="subcellular location">
    <subcellularLocation>
        <location evidence="13 14">Cell membrane</location>
        <topology evidence="13 14">Multi-pass membrane protein</topology>
    </subcellularLocation>
    <subcellularLocation>
        <location evidence="1">Membrane</location>
        <topology evidence="1">Multi-pass membrane protein</topology>
    </subcellularLocation>
</comment>
<keyword evidence="9 13" id="KW-1133">Transmembrane helix</keyword>
<evidence type="ECO:0000256" key="1">
    <source>
        <dbReference type="ARBA" id="ARBA00004141"/>
    </source>
</evidence>
<proteinExistence type="inferred from homology"/>
<dbReference type="Proteomes" id="UP000182517">
    <property type="component" value="Chromosome"/>
</dbReference>
<organism evidence="15 16">
    <name type="scientific">Syntrophotalea acetylenivorans</name>
    <dbReference type="NCBI Taxonomy" id="1842532"/>
    <lineage>
        <taxon>Bacteria</taxon>
        <taxon>Pseudomonadati</taxon>
        <taxon>Thermodesulfobacteriota</taxon>
        <taxon>Desulfuromonadia</taxon>
        <taxon>Desulfuromonadales</taxon>
        <taxon>Syntrophotaleaceae</taxon>
        <taxon>Syntrophotalea</taxon>
    </lineage>
</organism>
<dbReference type="PRINTS" id="PR00123">
    <property type="entry name" value="ATPASEA"/>
</dbReference>
<keyword evidence="10 13" id="KW-0406">Ion transport</keyword>
<keyword evidence="5" id="KW-0997">Cell inner membrane</keyword>
<dbReference type="HAMAP" id="MF_01393">
    <property type="entry name" value="ATP_synth_a_bact"/>
    <property type="match status" value="1"/>
</dbReference>
<evidence type="ECO:0000256" key="4">
    <source>
        <dbReference type="ARBA" id="ARBA00022475"/>
    </source>
</evidence>